<dbReference type="InterPro" id="IPR023796">
    <property type="entry name" value="Serpin_dom"/>
</dbReference>
<evidence type="ECO:0000313" key="3">
    <source>
        <dbReference type="EMBL" id="AYV82462.1"/>
    </source>
</evidence>
<dbReference type="CDD" id="cd00172">
    <property type="entry name" value="serpin"/>
    <property type="match status" value="1"/>
</dbReference>
<reference evidence="3" key="1">
    <citation type="submission" date="2018-10" db="EMBL/GenBank/DDBJ databases">
        <title>Hidden diversity of soil giant viruses.</title>
        <authorList>
            <person name="Schulz F."/>
            <person name="Alteio L."/>
            <person name="Goudeau D."/>
            <person name="Ryan E.M."/>
            <person name="Malmstrom R.R."/>
            <person name="Blanchard J."/>
            <person name="Woyke T."/>
        </authorList>
    </citation>
    <scope>NUCLEOTIDE SEQUENCE</scope>
    <source>
        <strain evidence="3">HYV1</strain>
    </source>
</reference>
<gene>
    <name evidence="3" type="ORF">Hyperionvirus1_41</name>
</gene>
<dbReference type="Gene3D" id="2.30.39.10">
    <property type="entry name" value="Alpha-1-antitrypsin, domain 1"/>
    <property type="match status" value="1"/>
</dbReference>
<dbReference type="PANTHER" id="PTHR11461">
    <property type="entry name" value="SERINE PROTEASE INHIBITOR, SERPIN"/>
    <property type="match status" value="1"/>
</dbReference>
<dbReference type="EMBL" id="MK072383">
    <property type="protein sequence ID" value="AYV82462.1"/>
    <property type="molecule type" value="Genomic_DNA"/>
</dbReference>
<organism evidence="3">
    <name type="scientific">Hyperionvirus sp</name>
    <dbReference type="NCBI Taxonomy" id="2487770"/>
    <lineage>
        <taxon>Viruses</taxon>
        <taxon>Varidnaviria</taxon>
        <taxon>Bamfordvirae</taxon>
        <taxon>Nucleocytoviricota</taxon>
        <taxon>Megaviricetes</taxon>
        <taxon>Imitervirales</taxon>
        <taxon>Mimiviridae</taxon>
        <taxon>Klosneuvirinae</taxon>
    </lineage>
</organism>
<dbReference type="InterPro" id="IPR036186">
    <property type="entry name" value="Serpin_sf"/>
</dbReference>
<dbReference type="InterPro" id="IPR000215">
    <property type="entry name" value="Serpin_fam"/>
</dbReference>
<comment type="similarity">
    <text evidence="1">Belongs to the serpin family.</text>
</comment>
<name>A0A3G5A611_9VIRU</name>
<dbReference type="GO" id="GO:0005615">
    <property type="term" value="C:extracellular space"/>
    <property type="evidence" value="ECO:0007669"/>
    <property type="project" value="InterPro"/>
</dbReference>
<proteinExistence type="inferred from homology"/>
<protein>
    <submittedName>
        <fullName evidence="3">Serpin family protein</fullName>
    </submittedName>
</protein>
<dbReference type="Gene3D" id="3.30.497.10">
    <property type="entry name" value="Antithrombin, subunit I, domain 2"/>
    <property type="match status" value="1"/>
</dbReference>
<evidence type="ECO:0000256" key="1">
    <source>
        <dbReference type="RuleBase" id="RU000411"/>
    </source>
</evidence>
<dbReference type="SUPFAM" id="SSF56574">
    <property type="entry name" value="Serpins"/>
    <property type="match status" value="1"/>
</dbReference>
<sequence>MASLYETKSVGGGVKDVDCVFSGLFRKFERGGSNIFSPLSLEEALVVPYMGSDGDTQSVLAMEFNKVVPKEVSPIDFYSDFLNKQLTASGVVSIGNAIWVNNKTGFVANGPFVKSVEKLCRLESLPFDEKFQAIVDAFVNEKTKSMIKNGPKIDCADPTLCVIVLNTLFFEGMWVTPFSPAVEDNFMVGNGEIIKHPMMAVELTECKYYEDETMCAVELAYNHDFVMVVFLAKGKSLAVVDISDAKFSEVRRAMEVRCVDVLLPKFSAESTESMLEPLMELTYDKINGFYNKMGNCPLKITAIIQQCKIEVNESGTRAAAVATVIEHRESFTPSILFKADKPFTYRILHVPTAKVLFMGTYIGK</sequence>
<dbReference type="PANTHER" id="PTHR11461:SF211">
    <property type="entry name" value="GH10112P-RELATED"/>
    <property type="match status" value="1"/>
</dbReference>
<evidence type="ECO:0000259" key="2">
    <source>
        <dbReference type="SMART" id="SM00093"/>
    </source>
</evidence>
<feature type="domain" description="Serpin" evidence="2">
    <location>
        <begin position="22"/>
        <end position="364"/>
    </location>
</feature>
<dbReference type="InterPro" id="IPR042185">
    <property type="entry name" value="Serpin_sf_2"/>
</dbReference>
<dbReference type="SMART" id="SM00093">
    <property type="entry name" value="SERPIN"/>
    <property type="match status" value="1"/>
</dbReference>
<accession>A0A3G5A611</accession>
<dbReference type="GO" id="GO:0004867">
    <property type="term" value="F:serine-type endopeptidase inhibitor activity"/>
    <property type="evidence" value="ECO:0007669"/>
    <property type="project" value="InterPro"/>
</dbReference>
<dbReference type="InterPro" id="IPR042178">
    <property type="entry name" value="Serpin_sf_1"/>
</dbReference>
<dbReference type="Pfam" id="PF00079">
    <property type="entry name" value="Serpin"/>
    <property type="match status" value="1"/>
</dbReference>